<dbReference type="EMBL" id="CALNXI010000265">
    <property type="protein sequence ID" value="CAH3023561.1"/>
    <property type="molecule type" value="Genomic_DNA"/>
</dbReference>
<dbReference type="Proteomes" id="UP001159427">
    <property type="component" value="Unassembled WGS sequence"/>
</dbReference>
<accession>A0ABN8M7C4</accession>
<keyword evidence="2" id="KW-1185">Reference proteome</keyword>
<name>A0ABN8M7C4_9CNID</name>
<organism evidence="1 2">
    <name type="scientific">Porites evermanni</name>
    <dbReference type="NCBI Taxonomy" id="104178"/>
    <lineage>
        <taxon>Eukaryota</taxon>
        <taxon>Metazoa</taxon>
        <taxon>Cnidaria</taxon>
        <taxon>Anthozoa</taxon>
        <taxon>Hexacorallia</taxon>
        <taxon>Scleractinia</taxon>
        <taxon>Fungiina</taxon>
        <taxon>Poritidae</taxon>
        <taxon>Porites</taxon>
    </lineage>
</organism>
<comment type="caution">
    <text evidence="1">The sequence shown here is derived from an EMBL/GenBank/DDBJ whole genome shotgun (WGS) entry which is preliminary data.</text>
</comment>
<reference evidence="1 2" key="1">
    <citation type="submission" date="2022-05" db="EMBL/GenBank/DDBJ databases">
        <authorList>
            <consortium name="Genoscope - CEA"/>
            <person name="William W."/>
        </authorList>
    </citation>
    <scope>NUCLEOTIDE SEQUENCE [LARGE SCALE GENOMIC DNA]</scope>
</reference>
<gene>
    <name evidence="1" type="ORF">PEVE_00019634</name>
</gene>
<protein>
    <submittedName>
        <fullName evidence="1">Uncharacterized protein</fullName>
    </submittedName>
</protein>
<evidence type="ECO:0000313" key="2">
    <source>
        <dbReference type="Proteomes" id="UP001159427"/>
    </source>
</evidence>
<evidence type="ECO:0000313" key="1">
    <source>
        <dbReference type="EMBL" id="CAH3023561.1"/>
    </source>
</evidence>
<sequence>MDTGRHIIVMERESIYDLARKKWAEKVTGVQHFRVTQEGSGMVTLSRKEPLQGWALKTQRKGQRATQNVKNFLLEKFNSGCVLITGNKEDPVKVANEMCSLRDDSGKLRFAPEEWRTAKQISSYFSRLAAAQRQNKAVGKLLDEAENIDENDLQTWDNEQRLRELQVSLYNQVDLHHPIIYDGHDICSLAKRGKLQANFKVDQLKEICDTFGVAIEGPVGRKKSYITPIEALVKTCSYSK</sequence>
<proteinExistence type="predicted"/>